<protein>
    <recommendedName>
        <fullName evidence="3">UDP-N-acetylglucosamine 2-epimerase (non-hydrolyzing)</fullName>
        <ecNumber evidence="3">5.1.3.14</ecNumber>
    </recommendedName>
</protein>
<gene>
    <name evidence="6" type="ORF">A2290_07785</name>
</gene>
<dbReference type="NCBIfam" id="TIGR00236">
    <property type="entry name" value="wecB"/>
    <property type="match status" value="1"/>
</dbReference>
<dbReference type="EMBL" id="MEUA01000048">
    <property type="protein sequence ID" value="OGC13757.1"/>
    <property type="molecule type" value="Genomic_DNA"/>
</dbReference>
<dbReference type="SUPFAM" id="SSF53756">
    <property type="entry name" value="UDP-Glycosyltransferase/glycogen phosphorylase"/>
    <property type="match status" value="1"/>
</dbReference>
<dbReference type="Pfam" id="PF02350">
    <property type="entry name" value="Epimerase_2"/>
    <property type="match status" value="1"/>
</dbReference>
<feature type="domain" description="UDP-N-acetylglucosamine 2-epimerase" evidence="5">
    <location>
        <begin position="29"/>
        <end position="367"/>
    </location>
</feature>
<comment type="caution">
    <text evidence="6">The sequence shown here is derived from an EMBL/GenBank/DDBJ whole genome shotgun (WGS) entry which is preliminary data.</text>
</comment>
<dbReference type="PANTHER" id="PTHR43174">
    <property type="entry name" value="UDP-N-ACETYLGLUCOSAMINE 2-EPIMERASE"/>
    <property type="match status" value="1"/>
</dbReference>
<evidence type="ECO:0000256" key="2">
    <source>
        <dbReference type="ARBA" id="ARBA00038209"/>
    </source>
</evidence>
<dbReference type="GO" id="GO:0008761">
    <property type="term" value="F:UDP-N-acetylglucosamine 2-epimerase activity"/>
    <property type="evidence" value="ECO:0007669"/>
    <property type="project" value="UniProtKB-EC"/>
</dbReference>
<accession>A0A1F4S046</accession>
<proteinExistence type="inferred from homology"/>
<name>A0A1F4S046_UNCSA</name>
<evidence type="ECO:0000256" key="1">
    <source>
        <dbReference type="ARBA" id="ARBA00023235"/>
    </source>
</evidence>
<reference evidence="6 7" key="1">
    <citation type="journal article" date="2016" name="Nat. Commun.">
        <title>Thousands of microbial genomes shed light on interconnected biogeochemical processes in an aquifer system.</title>
        <authorList>
            <person name="Anantharaman K."/>
            <person name="Brown C.T."/>
            <person name="Hug L.A."/>
            <person name="Sharon I."/>
            <person name="Castelle C.J."/>
            <person name="Probst A.J."/>
            <person name="Thomas B.C."/>
            <person name="Singh A."/>
            <person name="Wilkins M.J."/>
            <person name="Karaoz U."/>
            <person name="Brodie E.L."/>
            <person name="Williams K.H."/>
            <person name="Hubbard S.S."/>
            <person name="Banfield J.F."/>
        </authorList>
    </citation>
    <scope>NUCLEOTIDE SEQUENCE [LARGE SCALE GENOMIC DNA]</scope>
</reference>
<keyword evidence="1 4" id="KW-0413">Isomerase</keyword>
<dbReference type="Proteomes" id="UP000177905">
    <property type="component" value="Unassembled WGS sequence"/>
</dbReference>
<dbReference type="EC" id="5.1.3.14" evidence="3"/>
<dbReference type="PANTHER" id="PTHR43174:SF2">
    <property type="entry name" value="UDP-N-ACETYLGLUCOSAMINE 2-EPIMERASE"/>
    <property type="match status" value="1"/>
</dbReference>
<evidence type="ECO:0000256" key="3">
    <source>
        <dbReference type="ARBA" id="ARBA00038858"/>
    </source>
</evidence>
<sequence length="384" mass="43431">MSKKKIMLVFGTRPEAIKMAPLLLEMKKHQDKIEPVVVSTGQHKEMLAQVMRIFNLKADYDLDIMQKSQSLQQIVSKTLSGLEIVLDREKPDMLLVQGDTSTAFAAALSSFYHKITLGHIEAGLRTFDKFKPYPEEINRRLISVVSDLHFAPTKTSVNHLLNENIQKKNIYCSGNTVIDALLFVANKKLNLFESGLKLDVNKKIILVTTHRRESFGMPLRCICEGIRRLAEKYFDIIQVVLPVHKNPMVRSAVNEVLGNVSNVLVIEPMDYEPFVHLMKASYLILTDSGGIQEEAPSLGKPVLVLREKTERPEAIKAGTVKLIGVDADKIFKEAGRLLSKKSDYKKMQKVVNPYGDGKAAKRIISVILHYLGFKNIMEKEFHYK</sequence>
<dbReference type="Gene3D" id="3.40.50.2000">
    <property type="entry name" value="Glycogen Phosphorylase B"/>
    <property type="match status" value="2"/>
</dbReference>
<evidence type="ECO:0000256" key="4">
    <source>
        <dbReference type="RuleBase" id="RU003513"/>
    </source>
</evidence>
<evidence type="ECO:0000313" key="6">
    <source>
        <dbReference type="EMBL" id="OGC13757.1"/>
    </source>
</evidence>
<evidence type="ECO:0000313" key="7">
    <source>
        <dbReference type="Proteomes" id="UP000177905"/>
    </source>
</evidence>
<dbReference type="InterPro" id="IPR003331">
    <property type="entry name" value="UDP_GlcNAc_Epimerase_2_dom"/>
</dbReference>
<organism evidence="6 7">
    <name type="scientific">candidate division WOR-1 bacterium RIFOXYB2_FULL_36_35</name>
    <dbReference type="NCBI Taxonomy" id="1802578"/>
    <lineage>
        <taxon>Bacteria</taxon>
        <taxon>Bacillati</taxon>
        <taxon>Saganbacteria</taxon>
    </lineage>
</organism>
<dbReference type="CDD" id="cd03786">
    <property type="entry name" value="GTB_UDP-GlcNAc_2-Epimerase"/>
    <property type="match status" value="1"/>
</dbReference>
<evidence type="ECO:0000259" key="5">
    <source>
        <dbReference type="Pfam" id="PF02350"/>
    </source>
</evidence>
<comment type="similarity">
    <text evidence="2 4">Belongs to the UDP-N-acetylglucosamine 2-epimerase family.</text>
</comment>
<dbReference type="AlphaFoldDB" id="A0A1F4S046"/>
<dbReference type="InterPro" id="IPR029767">
    <property type="entry name" value="WecB-like"/>
</dbReference>